<dbReference type="EMBL" id="JBHLWN010000077">
    <property type="protein sequence ID" value="MFC0214742.1"/>
    <property type="molecule type" value="Genomic_DNA"/>
</dbReference>
<keyword evidence="3" id="KW-1185">Reference proteome</keyword>
<dbReference type="InterPro" id="IPR035903">
    <property type="entry name" value="HesB-like_dom_sf"/>
</dbReference>
<organism evidence="2 3">
    <name type="scientific">Paenibacillus chartarius</name>
    <dbReference type="NCBI Taxonomy" id="747481"/>
    <lineage>
        <taxon>Bacteria</taxon>
        <taxon>Bacillati</taxon>
        <taxon>Bacillota</taxon>
        <taxon>Bacilli</taxon>
        <taxon>Bacillales</taxon>
        <taxon>Paenibacillaceae</taxon>
        <taxon>Paenibacillus</taxon>
    </lineage>
</organism>
<feature type="domain" description="Core" evidence="1">
    <location>
        <begin position="1"/>
        <end position="101"/>
    </location>
</feature>
<proteinExistence type="predicted"/>
<evidence type="ECO:0000313" key="2">
    <source>
        <dbReference type="EMBL" id="MFC0214742.1"/>
    </source>
</evidence>
<dbReference type="Proteomes" id="UP001589776">
    <property type="component" value="Unassembled WGS sequence"/>
</dbReference>
<dbReference type="SUPFAM" id="SSF89360">
    <property type="entry name" value="HesB-like domain"/>
    <property type="match status" value="1"/>
</dbReference>
<dbReference type="InterPro" id="IPR000361">
    <property type="entry name" value="ATAP_core_dom"/>
</dbReference>
<dbReference type="Gene3D" id="2.60.300.12">
    <property type="entry name" value="HesB-like domain"/>
    <property type="match status" value="1"/>
</dbReference>
<accession>A0ABV6DQ47</accession>
<reference evidence="2 3" key="1">
    <citation type="submission" date="2024-09" db="EMBL/GenBank/DDBJ databases">
        <authorList>
            <person name="Sun Q."/>
            <person name="Mori K."/>
        </authorList>
    </citation>
    <scope>NUCLEOTIDE SEQUENCE [LARGE SCALE GENOMIC DNA]</scope>
    <source>
        <strain evidence="2 3">CCM 7759</strain>
    </source>
</reference>
<comment type="caution">
    <text evidence="2">The sequence shown here is derived from an EMBL/GenBank/DDBJ whole genome shotgun (WGS) entry which is preliminary data.</text>
</comment>
<sequence>MQIIVTEAAAQQLAERQGDRPGTVRLVYDTEGCGCAVNGVPALWIVEAPEAGDVAVTERQPVIWMHPQQAIFFEDEVKLDYRPQMRTFRLYSDSQTYHSLMKATDRRA</sequence>
<evidence type="ECO:0000313" key="3">
    <source>
        <dbReference type="Proteomes" id="UP001589776"/>
    </source>
</evidence>
<gene>
    <name evidence="2" type="ORF">ACFFK0_20245</name>
</gene>
<dbReference type="RefSeq" id="WP_377472155.1">
    <property type="nucleotide sequence ID" value="NZ_JBHLWN010000077.1"/>
</dbReference>
<protein>
    <submittedName>
        <fullName evidence="2">Iron-sulfur cluster biosynthesis family protein</fullName>
    </submittedName>
</protein>
<evidence type="ECO:0000259" key="1">
    <source>
        <dbReference type="Pfam" id="PF01521"/>
    </source>
</evidence>
<dbReference type="Pfam" id="PF01521">
    <property type="entry name" value="Fe-S_biosyn"/>
    <property type="match status" value="1"/>
</dbReference>
<name>A0ABV6DQ47_9BACL</name>